<dbReference type="HOGENOM" id="CLU_3366333_0_0_5"/>
<evidence type="ECO:0000313" key="1">
    <source>
        <dbReference type="EMBL" id="ADM08814.1"/>
    </source>
</evidence>
<reference evidence="1 2" key="2">
    <citation type="journal article" date="2011" name="J. Bacteriol.">
        <title>Complete genome sequence of strain HTCC2503T of Parvularcula bermudensis, the type species of the order "Parvularculales" in the class Alphaproteobacteria.</title>
        <authorList>
            <person name="Oh H.M."/>
            <person name="Kang I."/>
            <person name="Vergin K.L."/>
            <person name="Kang D."/>
            <person name="Rhee K.H."/>
            <person name="Giovannoni S.J."/>
            <person name="Cho J.C."/>
        </authorList>
    </citation>
    <scope>NUCLEOTIDE SEQUENCE [LARGE SCALE GENOMIC DNA]</scope>
    <source>
        <strain evidence="2">ATCC BAA-594 / HTCC2503 / KCTC 12087</strain>
    </source>
</reference>
<gene>
    <name evidence="1" type="ordered locus">PB2503_03697</name>
</gene>
<dbReference type="Gene3D" id="3.10.450.50">
    <property type="match status" value="1"/>
</dbReference>
<reference evidence="2" key="1">
    <citation type="submission" date="2010-08" db="EMBL/GenBank/DDBJ databases">
        <title>Genome sequence of Parvularcula bermudensis HTCC2503.</title>
        <authorList>
            <person name="Kang D.-M."/>
            <person name="Oh H.-M."/>
            <person name="Cho J.-C."/>
        </authorList>
    </citation>
    <scope>NUCLEOTIDE SEQUENCE [LARGE SCALE GENOMIC DNA]</scope>
    <source>
        <strain evidence="2">ATCC BAA-594 / HTCC2503 / KCTC 12087</strain>
    </source>
</reference>
<proteinExistence type="predicted"/>
<sequence>MAIRYYDEFARVEGTWYFANRTLIIDWSEIEVSAA</sequence>
<dbReference type="KEGG" id="pbr:PB2503_03697"/>
<organism evidence="1 2">
    <name type="scientific">Parvularcula bermudensis (strain ATCC BAA-594 / HTCC2503 / KCTC 12087)</name>
    <dbReference type="NCBI Taxonomy" id="314260"/>
    <lineage>
        <taxon>Bacteria</taxon>
        <taxon>Pseudomonadati</taxon>
        <taxon>Pseudomonadota</taxon>
        <taxon>Alphaproteobacteria</taxon>
        <taxon>Parvularculales</taxon>
        <taxon>Parvularculaceae</taxon>
        <taxon>Parvularcula</taxon>
    </lineage>
</organism>
<protein>
    <submittedName>
        <fullName evidence="1">Uncharacterized protein</fullName>
    </submittedName>
</protein>
<keyword evidence="2" id="KW-1185">Reference proteome</keyword>
<accession>E0TDZ3</accession>
<name>E0TDZ3_PARBH</name>
<dbReference type="InterPro" id="IPR032710">
    <property type="entry name" value="NTF2-like_dom_sf"/>
</dbReference>
<dbReference type="AlphaFoldDB" id="E0TDZ3"/>
<evidence type="ECO:0000313" key="2">
    <source>
        <dbReference type="Proteomes" id="UP000001302"/>
    </source>
</evidence>
<dbReference type="SUPFAM" id="SSF54427">
    <property type="entry name" value="NTF2-like"/>
    <property type="match status" value="1"/>
</dbReference>
<dbReference type="Proteomes" id="UP000001302">
    <property type="component" value="Chromosome"/>
</dbReference>
<dbReference type="EMBL" id="CP002156">
    <property type="protein sequence ID" value="ADM08814.1"/>
    <property type="molecule type" value="Genomic_DNA"/>
</dbReference>